<feature type="non-terminal residue" evidence="2">
    <location>
        <position position="63"/>
    </location>
</feature>
<name>A0A6J4SLH0_9ACTN</name>
<sequence>DRALPLLRDRGTGRPEARPPPQRRLARGRRRAGARGEGDGEVDGGAGIGEAPAPDSGDRRMPV</sequence>
<accession>A0A6J4SLH0</accession>
<feature type="non-terminal residue" evidence="2">
    <location>
        <position position="1"/>
    </location>
</feature>
<dbReference type="EMBL" id="CADCVK010000390">
    <property type="protein sequence ID" value="CAA9502303.1"/>
    <property type="molecule type" value="Genomic_DNA"/>
</dbReference>
<reference evidence="2" key="1">
    <citation type="submission" date="2020-02" db="EMBL/GenBank/DDBJ databases">
        <authorList>
            <person name="Meier V. D."/>
        </authorList>
    </citation>
    <scope>NUCLEOTIDE SEQUENCE</scope>
    <source>
        <strain evidence="2">AVDCRST_MAG12</strain>
    </source>
</reference>
<feature type="compositionally biased region" description="Basic residues" evidence="1">
    <location>
        <begin position="24"/>
        <end position="33"/>
    </location>
</feature>
<evidence type="ECO:0000256" key="1">
    <source>
        <dbReference type="SAM" id="MobiDB-lite"/>
    </source>
</evidence>
<feature type="region of interest" description="Disordered" evidence="1">
    <location>
        <begin position="1"/>
        <end position="63"/>
    </location>
</feature>
<evidence type="ECO:0000313" key="2">
    <source>
        <dbReference type="EMBL" id="CAA9502303.1"/>
    </source>
</evidence>
<feature type="compositionally biased region" description="Basic and acidic residues" evidence="1">
    <location>
        <begin position="1"/>
        <end position="17"/>
    </location>
</feature>
<gene>
    <name evidence="2" type="ORF">AVDCRST_MAG12-2732</name>
</gene>
<protein>
    <submittedName>
        <fullName evidence="2">ChlI component of cobalt chelatase involved in B12 biosynthesis / ChlD component of cobalt chelatase involved in B12 biosynthesis</fullName>
    </submittedName>
</protein>
<dbReference type="AlphaFoldDB" id="A0A6J4SLH0"/>
<organism evidence="2">
    <name type="scientific">uncultured Rubrobacteraceae bacterium</name>
    <dbReference type="NCBI Taxonomy" id="349277"/>
    <lineage>
        <taxon>Bacteria</taxon>
        <taxon>Bacillati</taxon>
        <taxon>Actinomycetota</taxon>
        <taxon>Rubrobacteria</taxon>
        <taxon>Rubrobacterales</taxon>
        <taxon>Rubrobacteraceae</taxon>
        <taxon>environmental samples</taxon>
    </lineage>
</organism>
<proteinExistence type="predicted"/>